<gene>
    <name evidence="1" type="ORF">C1H46_018201</name>
</gene>
<proteinExistence type="predicted"/>
<name>A0A540MC80_MALBA</name>
<evidence type="ECO:0000313" key="1">
    <source>
        <dbReference type="EMBL" id="TQD96172.1"/>
    </source>
</evidence>
<dbReference type="Proteomes" id="UP000315295">
    <property type="component" value="Unassembled WGS sequence"/>
</dbReference>
<organism evidence="1 2">
    <name type="scientific">Malus baccata</name>
    <name type="common">Siberian crab apple</name>
    <name type="synonym">Pyrus baccata</name>
    <dbReference type="NCBI Taxonomy" id="106549"/>
    <lineage>
        <taxon>Eukaryota</taxon>
        <taxon>Viridiplantae</taxon>
        <taxon>Streptophyta</taxon>
        <taxon>Embryophyta</taxon>
        <taxon>Tracheophyta</taxon>
        <taxon>Spermatophyta</taxon>
        <taxon>Magnoliopsida</taxon>
        <taxon>eudicotyledons</taxon>
        <taxon>Gunneridae</taxon>
        <taxon>Pentapetalae</taxon>
        <taxon>rosids</taxon>
        <taxon>fabids</taxon>
        <taxon>Rosales</taxon>
        <taxon>Rosaceae</taxon>
        <taxon>Amygdaloideae</taxon>
        <taxon>Maleae</taxon>
        <taxon>Malus</taxon>
    </lineage>
</organism>
<protein>
    <submittedName>
        <fullName evidence="1">Uncharacterized protein</fullName>
    </submittedName>
</protein>
<evidence type="ECO:0000313" key="2">
    <source>
        <dbReference type="Proteomes" id="UP000315295"/>
    </source>
</evidence>
<accession>A0A540MC80</accession>
<dbReference type="AlphaFoldDB" id="A0A540MC80"/>
<reference evidence="1 2" key="1">
    <citation type="journal article" date="2019" name="G3 (Bethesda)">
        <title>Sequencing of a Wild Apple (Malus baccata) Genome Unravels the Differences Between Cultivated and Wild Apple Species Regarding Disease Resistance and Cold Tolerance.</title>
        <authorList>
            <person name="Chen X."/>
        </authorList>
    </citation>
    <scope>NUCLEOTIDE SEQUENCE [LARGE SCALE GENOMIC DNA]</scope>
    <source>
        <strain evidence="2">cv. Shandingzi</strain>
        <tissue evidence="1">Leaves</tissue>
    </source>
</reference>
<comment type="caution">
    <text evidence="1">The sequence shown here is derived from an EMBL/GenBank/DDBJ whole genome shotgun (WGS) entry which is preliminary data.</text>
</comment>
<keyword evidence="2" id="KW-1185">Reference proteome</keyword>
<sequence length="75" mass="8125">MVAFTVRRCGTLLHGPILGKGFSRSPKFVAWPAVDDSVCYSAQMKEEASSCKLWSQAMGVLCSSADTLELISNLK</sequence>
<dbReference type="EMBL" id="VIEB01000297">
    <property type="protein sequence ID" value="TQD96172.1"/>
    <property type="molecule type" value="Genomic_DNA"/>
</dbReference>